<gene>
    <name evidence="3" type="ORF">H0921_15415</name>
</gene>
<comment type="caution">
    <text evidence="3">The sequence shown here is derived from an EMBL/GenBank/DDBJ whole genome shotgun (WGS) entry which is preliminary data.</text>
</comment>
<dbReference type="AlphaFoldDB" id="A0A7V8VGD0"/>
<dbReference type="CDD" id="cd00882">
    <property type="entry name" value="Ras_like_GTPase"/>
    <property type="match status" value="1"/>
</dbReference>
<feature type="region of interest" description="Disordered" evidence="1">
    <location>
        <begin position="602"/>
        <end position="632"/>
    </location>
</feature>
<organism evidence="3 4">
    <name type="scientific">Thermogemmata fonticola</name>
    <dbReference type="NCBI Taxonomy" id="2755323"/>
    <lineage>
        <taxon>Bacteria</taxon>
        <taxon>Pseudomonadati</taxon>
        <taxon>Planctomycetota</taxon>
        <taxon>Planctomycetia</taxon>
        <taxon>Gemmatales</taxon>
        <taxon>Gemmataceae</taxon>
        <taxon>Thermogemmata</taxon>
    </lineage>
</organism>
<dbReference type="Gene3D" id="3.40.50.300">
    <property type="entry name" value="P-loop containing nucleotide triphosphate hydrolases"/>
    <property type="match status" value="1"/>
</dbReference>
<feature type="domain" description="G" evidence="2">
    <location>
        <begin position="65"/>
        <end position="219"/>
    </location>
</feature>
<evidence type="ECO:0000259" key="2">
    <source>
        <dbReference type="Pfam" id="PF01926"/>
    </source>
</evidence>
<evidence type="ECO:0000313" key="3">
    <source>
        <dbReference type="EMBL" id="MBA2227548.1"/>
    </source>
</evidence>
<dbReference type="Proteomes" id="UP000542342">
    <property type="component" value="Unassembled WGS sequence"/>
</dbReference>
<reference evidence="3 4" key="1">
    <citation type="submission" date="2020-07" db="EMBL/GenBank/DDBJ databases">
        <title>Thermogemmata thermophila gen. nov., sp. nov., a novel moderate thermophilic planctomycete from a Kamchatka hot spring.</title>
        <authorList>
            <person name="Elcheninov A.G."/>
            <person name="Podosokorskaya O.A."/>
            <person name="Kovaleva O.L."/>
            <person name="Novikov A."/>
            <person name="Bonch-Osmolovskaya E.A."/>
            <person name="Toshchakov S.V."/>
            <person name="Kublanov I.V."/>
        </authorList>
    </citation>
    <scope>NUCLEOTIDE SEQUENCE [LARGE SCALE GENOMIC DNA]</scope>
    <source>
        <strain evidence="3 4">2918</strain>
    </source>
</reference>
<protein>
    <submittedName>
        <fullName evidence="3">50S ribosome-binding GTPase</fullName>
    </submittedName>
</protein>
<accession>A0A7V8VGD0</accession>
<evidence type="ECO:0000313" key="4">
    <source>
        <dbReference type="Proteomes" id="UP000542342"/>
    </source>
</evidence>
<dbReference type="EMBL" id="JACEFB010000015">
    <property type="protein sequence ID" value="MBA2227548.1"/>
    <property type="molecule type" value="Genomic_DNA"/>
</dbReference>
<dbReference type="RefSeq" id="WP_194539412.1">
    <property type="nucleotide sequence ID" value="NZ_JACEFB010000015.1"/>
</dbReference>
<dbReference type="SUPFAM" id="SSF52540">
    <property type="entry name" value="P-loop containing nucleoside triphosphate hydrolases"/>
    <property type="match status" value="1"/>
</dbReference>
<name>A0A7V8VGD0_9BACT</name>
<proteinExistence type="predicted"/>
<sequence length="632" mass="70685">MALSLASLRQTVTELAESLDWLEEHLRQQAEAGSSAAGELALASALVRNVIAPFAEGASAPPLHLAVVGGAGTGKSTVVNFLLGRPLAQSNPQAGFTRHPTAFVLAESLSAVWPATPGFLDGLQAVSTPRPADADEDIYQVRHLPPQAEEPLRDCVLWDCPDMTTWAAQGYLRRLLEVAALADLLVYVASDERYNDLVPTQFLHLLVRAGKPVVVVLNKVAPEQAERLIEHFRQEVLGRLPRRADGTLPQVPVLALPLLTADQRRDPAGAGADLRIPLLNQVLALLDNPPAVRQRQVQHALSFLEVLIAGLETAARSELEEYQGWQELVRQGRLAFERRYEVEYLEAERFALVDRYRQAWMELLELPAAGRWLSAVLWVLRTPYRAARDYVRRWWETAVIPPLEADVLREAALAWRDGLHAETLRRTERHPFWQRLAQRFPSELLPAWQQQWDRHCQQFTRQEQGELEQSCQQLLEHWRAHPGRLAAARAGKLLWDLTGLGATLYFTWPLDWYHLLLVPLSVSLTHQVVEGIATMQVDALRRRLRQQRAADLRQALTGPLENWLQHWPAQGNTSLARLHQVLTQAPQALQRLRSAVAERISHTAAAPPPAPAAPNAQPGSLPPLVPSRAENP</sequence>
<evidence type="ECO:0000256" key="1">
    <source>
        <dbReference type="SAM" id="MobiDB-lite"/>
    </source>
</evidence>
<dbReference type="GO" id="GO:0005525">
    <property type="term" value="F:GTP binding"/>
    <property type="evidence" value="ECO:0007669"/>
    <property type="project" value="InterPro"/>
</dbReference>
<dbReference type="InterPro" id="IPR006073">
    <property type="entry name" value="GTP-bd"/>
</dbReference>
<dbReference type="Pfam" id="PF01926">
    <property type="entry name" value="MMR_HSR1"/>
    <property type="match status" value="1"/>
</dbReference>
<keyword evidence="4" id="KW-1185">Reference proteome</keyword>
<dbReference type="InterPro" id="IPR027417">
    <property type="entry name" value="P-loop_NTPase"/>
</dbReference>